<dbReference type="PANTHER" id="PTHR16052:SF0">
    <property type="entry name" value="TBCC DOMAIN-CONTAINING PROTEIN 1"/>
    <property type="match status" value="1"/>
</dbReference>
<dbReference type="GO" id="GO:0031616">
    <property type="term" value="C:spindle pole centrosome"/>
    <property type="evidence" value="ECO:0000318"/>
    <property type="project" value="GO_Central"/>
</dbReference>
<comment type="similarity">
    <text evidence="3">Belongs to the TBCC family.</text>
</comment>
<dbReference type="EnsemblMetazoa" id="XM_030991420">
    <property type="protein sequence ID" value="XP_030847280"/>
    <property type="gene ID" value="LOC756117"/>
</dbReference>
<protein>
    <recommendedName>
        <fullName evidence="4">TBCC domain-containing protein 1</fullName>
    </recommendedName>
</protein>
<evidence type="ECO:0000313" key="10">
    <source>
        <dbReference type="Proteomes" id="UP000007110"/>
    </source>
</evidence>
<dbReference type="SMART" id="SM00673">
    <property type="entry name" value="CARP"/>
    <property type="match status" value="2"/>
</dbReference>
<dbReference type="Gene3D" id="2.160.20.70">
    <property type="match status" value="1"/>
</dbReference>
<dbReference type="GO" id="GO:0051661">
    <property type="term" value="P:maintenance of centrosome location"/>
    <property type="evidence" value="ECO:0000318"/>
    <property type="project" value="GO_Central"/>
</dbReference>
<dbReference type="FunCoup" id="A0A7M7T1N7">
    <property type="interactions" value="652"/>
</dbReference>
<feature type="domain" description="C-CAP/cofactor C-like" evidence="8">
    <location>
        <begin position="294"/>
        <end position="432"/>
    </location>
</feature>
<sequence>MAHASANLWLKFDTFNIGILPVAPHPKLSLHYLKKIALYAKNKGKAGYPRLAYSTWKHIACNKLGMLEDLAWMYFEGFDMLCEYSPEERLQRRQDAVRHAKNIDTWKNIQSVDTLQFLLYLYLQQLHKISLRSSLVSGEEWPSRARSPSPDIDGRTSPGLGSSTKSVDESNQQVFVLNHLSDILGLLAEADSYSSTANDVLLSVQSVEALGLLFEGSVNKNKSVQLVHQVALHQQTQAKSGYSKITQAFSFKTFESWLRSSLCNSPFGVTGCIASGHRLQWSSGEDGAKRGRVATNCNKAPKSSQLVILSQISKQTLAKSSQILVDSRIKIHRCHYAFIYLLSPVRSVSIEKCRHTTIIVGAVETAVHLVGCEHVTVIAAAGRFSVSGSTLCTLHMLTPSRPLLLGGNDSITLAPYHTHYAMLHQHMAAVGLAEKPNHWNSPICVGPDHTEEHPVHRCMSPKEFFTFVIPFDMDGITAEIPGGLPSRYERALVDREGQINNWQQAVKDAGLDVEQKKQFQILVENKFQIWLAETGHKRELDGLVPSGGSPGK</sequence>
<reference evidence="9" key="2">
    <citation type="submission" date="2021-01" db="UniProtKB">
        <authorList>
            <consortium name="EnsemblMetazoa"/>
        </authorList>
    </citation>
    <scope>IDENTIFICATION</scope>
</reference>
<evidence type="ECO:0000256" key="2">
    <source>
        <dbReference type="ARBA" id="ARBA00004647"/>
    </source>
</evidence>
<dbReference type="InParanoid" id="A0A7M7T1N7"/>
<name>A0A7M7T1N7_STRPU</name>
<keyword evidence="6" id="KW-0206">Cytoskeleton</keyword>
<dbReference type="CTD" id="55171"/>
<proteinExistence type="inferred from homology"/>
<dbReference type="AlphaFoldDB" id="A0A7M7T1N7"/>
<dbReference type="GeneID" id="756117"/>
<evidence type="ECO:0000256" key="4">
    <source>
        <dbReference type="ARBA" id="ARBA00017559"/>
    </source>
</evidence>
<dbReference type="PROSITE" id="PS51329">
    <property type="entry name" value="C_CAP_COFACTOR_C"/>
    <property type="match status" value="1"/>
</dbReference>
<reference evidence="10" key="1">
    <citation type="submission" date="2015-02" db="EMBL/GenBank/DDBJ databases">
        <title>Genome sequencing for Strongylocentrotus purpuratus.</title>
        <authorList>
            <person name="Murali S."/>
            <person name="Liu Y."/>
            <person name="Vee V."/>
            <person name="English A."/>
            <person name="Wang M."/>
            <person name="Skinner E."/>
            <person name="Han Y."/>
            <person name="Muzny D.M."/>
            <person name="Worley K.C."/>
            <person name="Gibbs R.A."/>
        </authorList>
    </citation>
    <scope>NUCLEOTIDE SEQUENCE</scope>
</reference>
<evidence type="ECO:0000256" key="5">
    <source>
        <dbReference type="ARBA" id="ARBA00022490"/>
    </source>
</evidence>
<dbReference type="InterPro" id="IPR006599">
    <property type="entry name" value="CARP_motif"/>
</dbReference>
<keyword evidence="5" id="KW-0963">Cytoplasm</keyword>
<dbReference type="OrthoDB" id="427777at2759"/>
<evidence type="ECO:0000259" key="8">
    <source>
        <dbReference type="PROSITE" id="PS51329"/>
    </source>
</evidence>
<dbReference type="InterPro" id="IPR017901">
    <property type="entry name" value="C-CAP_CF_C-like"/>
</dbReference>
<organism evidence="9 10">
    <name type="scientific">Strongylocentrotus purpuratus</name>
    <name type="common">Purple sea urchin</name>
    <dbReference type="NCBI Taxonomy" id="7668"/>
    <lineage>
        <taxon>Eukaryota</taxon>
        <taxon>Metazoa</taxon>
        <taxon>Echinodermata</taxon>
        <taxon>Eleutherozoa</taxon>
        <taxon>Echinozoa</taxon>
        <taxon>Echinoidea</taxon>
        <taxon>Euechinoidea</taxon>
        <taxon>Echinacea</taxon>
        <taxon>Camarodonta</taxon>
        <taxon>Echinidea</taxon>
        <taxon>Strongylocentrotidae</taxon>
        <taxon>Strongylocentrotus</taxon>
    </lineage>
</organism>
<accession>A0A7M7T1N7</accession>
<dbReference type="InterPro" id="IPR039589">
    <property type="entry name" value="TBCC1"/>
</dbReference>
<dbReference type="OMA" id="NCHESSI"/>
<dbReference type="InterPro" id="IPR016098">
    <property type="entry name" value="CAP/MinC_C"/>
</dbReference>
<dbReference type="InterPro" id="IPR012945">
    <property type="entry name" value="Tubulin-bd_cofactor_C_dom"/>
</dbReference>
<evidence type="ECO:0000256" key="7">
    <source>
        <dbReference type="SAM" id="MobiDB-lite"/>
    </source>
</evidence>
<dbReference type="PANTHER" id="PTHR16052">
    <property type="entry name" value="TBCC DOMAIN-CONTAINING PROTEIN 1"/>
    <property type="match status" value="1"/>
</dbReference>
<evidence type="ECO:0000256" key="1">
    <source>
        <dbReference type="ARBA" id="ARBA00004300"/>
    </source>
</evidence>
<dbReference type="Proteomes" id="UP000007110">
    <property type="component" value="Unassembled WGS sequence"/>
</dbReference>
<comment type="subcellular location">
    <subcellularLocation>
        <location evidence="1">Cytoplasm</location>
        <location evidence="1">Cytoskeleton</location>
        <location evidence="1">Microtubule organizing center</location>
        <location evidence="1">Centrosome</location>
    </subcellularLocation>
    <subcellularLocation>
        <location evidence="2">Cytoplasm</location>
        <location evidence="2">Cytoskeleton</location>
        <location evidence="2">Spindle pole</location>
    </subcellularLocation>
</comment>
<dbReference type="Pfam" id="PF07986">
    <property type="entry name" value="TBCC"/>
    <property type="match status" value="1"/>
</dbReference>
<feature type="region of interest" description="Disordered" evidence="7">
    <location>
        <begin position="140"/>
        <end position="167"/>
    </location>
</feature>
<evidence type="ECO:0000256" key="6">
    <source>
        <dbReference type="ARBA" id="ARBA00023212"/>
    </source>
</evidence>
<keyword evidence="10" id="KW-1185">Reference proteome</keyword>
<dbReference type="RefSeq" id="XP_030847280.1">
    <property type="nucleotide sequence ID" value="XM_030991420.1"/>
</dbReference>
<dbReference type="GO" id="GO:0051684">
    <property type="term" value="P:maintenance of Golgi location"/>
    <property type="evidence" value="ECO:0000318"/>
    <property type="project" value="GO_Central"/>
</dbReference>
<evidence type="ECO:0000256" key="3">
    <source>
        <dbReference type="ARBA" id="ARBA00008848"/>
    </source>
</evidence>
<dbReference type="KEGG" id="spu:756117"/>
<evidence type="ECO:0000313" key="9">
    <source>
        <dbReference type="EnsemblMetazoa" id="XP_030847280"/>
    </source>
</evidence>